<comment type="similarity">
    <text evidence="1">Belongs to the GST superfamily. NadH family.</text>
</comment>
<feature type="domain" description="DSBA-like thioredoxin" evidence="3">
    <location>
        <begin position="5"/>
        <end position="204"/>
    </location>
</feature>
<dbReference type="EC" id="5.99.1.4" evidence="1"/>
<dbReference type="PANTHER" id="PTHR42943">
    <property type="entry name" value="GLUTATHIONE S-TRANSFERASE KAPPA"/>
    <property type="match status" value="1"/>
</dbReference>
<accession>A0A5C9A4Y9</accession>
<dbReference type="InterPro" id="IPR014440">
    <property type="entry name" value="HCCAis_GSTk"/>
</dbReference>
<comment type="catalytic activity">
    <reaction evidence="1">
        <text>2-hydroxychromene-2-carboxylate = (3E)-4-(2-hydroxyphenyl)-2-oxobut-3-enoate</text>
        <dbReference type="Rhea" id="RHEA:27401"/>
        <dbReference type="ChEBI" id="CHEBI:59350"/>
        <dbReference type="ChEBI" id="CHEBI:59353"/>
        <dbReference type="EC" id="5.99.1.4"/>
    </reaction>
</comment>
<reference evidence="4 5" key="1">
    <citation type="submission" date="2019-08" db="EMBL/GenBank/DDBJ databases">
        <title>Parahaliea maris sp. nov., isolated from the surface seawater.</title>
        <authorList>
            <person name="Liu Y."/>
        </authorList>
    </citation>
    <scope>NUCLEOTIDE SEQUENCE [LARGE SCALE GENOMIC DNA]</scope>
    <source>
        <strain evidence="4 5">HSLHS9</strain>
    </source>
</reference>
<evidence type="ECO:0000313" key="5">
    <source>
        <dbReference type="Proteomes" id="UP000321039"/>
    </source>
</evidence>
<dbReference type="RefSeq" id="WP_148067923.1">
    <property type="nucleotide sequence ID" value="NZ_VRZA01000002.1"/>
</dbReference>
<feature type="active site" description="Nucleophile" evidence="2">
    <location>
        <position position="13"/>
    </location>
</feature>
<dbReference type="AlphaFoldDB" id="A0A5C9A4Y9"/>
<sequence>MPLAIDLYWSFRSPYSYLATPRLVALTREYEVDINVKIVAPLAVRDPQFFERSDPRWIRYTLMDVVRLAEMLDIPLGMPNPDPIVQDMETRKIAPEQPHIFRLLRLGAVAAEQGRGLAFIDEVSRLIWSGTPQWNEGDHLSGAVSRAGLDLEALEAEVARDPGRLDALVEQNKAEQAAAGHWGVPLMVFEGDPFFGQDRIDCLVWRMQQRGLQRR</sequence>
<keyword evidence="5" id="KW-1185">Reference proteome</keyword>
<keyword evidence="1 4" id="KW-0413">Isomerase</keyword>
<evidence type="ECO:0000256" key="1">
    <source>
        <dbReference type="PIRNR" id="PIRNR006386"/>
    </source>
</evidence>
<name>A0A5C9A4Y9_9GAMM</name>
<gene>
    <name evidence="4" type="ORF">FV139_08345</name>
</gene>
<dbReference type="InterPro" id="IPR001853">
    <property type="entry name" value="DSBA-like_thioredoxin_dom"/>
</dbReference>
<dbReference type="SUPFAM" id="SSF52833">
    <property type="entry name" value="Thioredoxin-like"/>
    <property type="match status" value="1"/>
</dbReference>
<evidence type="ECO:0000256" key="2">
    <source>
        <dbReference type="PIRSR" id="PIRSR006386-1"/>
    </source>
</evidence>
<organism evidence="4 5">
    <name type="scientific">Parahaliea maris</name>
    <dbReference type="NCBI Taxonomy" id="2716870"/>
    <lineage>
        <taxon>Bacteria</taxon>
        <taxon>Pseudomonadati</taxon>
        <taxon>Pseudomonadota</taxon>
        <taxon>Gammaproteobacteria</taxon>
        <taxon>Cellvibrionales</taxon>
        <taxon>Halieaceae</taxon>
        <taxon>Parahaliea</taxon>
    </lineage>
</organism>
<dbReference type="Pfam" id="PF01323">
    <property type="entry name" value="DSBA"/>
    <property type="match status" value="1"/>
</dbReference>
<comment type="caution">
    <text evidence="4">The sequence shown here is derived from an EMBL/GenBank/DDBJ whole genome shotgun (WGS) entry which is preliminary data.</text>
</comment>
<dbReference type="EMBL" id="VRZA01000002">
    <property type="protein sequence ID" value="TXS95858.1"/>
    <property type="molecule type" value="Genomic_DNA"/>
</dbReference>
<dbReference type="InterPro" id="IPR036249">
    <property type="entry name" value="Thioredoxin-like_sf"/>
</dbReference>
<proteinExistence type="inferred from homology"/>
<dbReference type="PANTHER" id="PTHR42943:SF2">
    <property type="entry name" value="GLUTATHIONE S-TRANSFERASE KAPPA 1"/>
    <property type="match status" value="1"/>
</dbReference>
<dbReference type="InterPro" id="IPR051924">
    <property type="entry name" value="GST_Kappa/NadH"/>
</dbReference>
<dbReference type="GO" id="GO:0016491">
    <property type="term" value="F:oxidoreductase activity"/>
    <property type="evidence" value="ECO:0007669"/>
    <property type="project" value="InterPro"/>
</dbReference>
<evidence type="ECO:0000313" key="4">
    <source>
        <dbReference type="EMBL" id="TXS95858.1"/>
    </source>
</evidence>
<dbReference type="Proteomes" id="UP000321039">
    <property type="component" value="Unassembled WGS sequence"/>
</dbReference>
<dbReference type="GO" id="GO:0018845">
    <property type="term" value="F:2-hydroxychromene-2-carboxylate isomerase activity"/>
    <property type="evidence" value="ECO:0007669"/>
    <property type="project" value="UniProtKB-UniRule"/>
</dbReference>
<dbReference type="PIRSF" id="PIRSF006386">
    <property type="entry name" value="HCCAis_GSTk"/>
    <property type="match status" value="1"/>
</dbReference>
<evidence type="ECO:0000259" key="3">
    <source>
        <dbReference type="Pfam" id="PF01323"/>
    </source>
</evidence>
<dbReference type="Gene3D" id="3.40.30.10">
    <property type="entry name" value="Glutaredoxin"/>
    <property type="match status" value="1"/>
</dbReference>
<protein>
    <recommendedName>
        <fullName evidence="1">2-hydroxychromene-2-carboxylate isomerase</fullName>
        <ecNumber evidence="1">5.99.1.4</ecNumber>
    </recommendedName>
</protein>